<dbReference type="Proteomes" id="UP000002774">
    <property type="component" value="Chromosome"/>
</dbReference>
<accession>H1Y7V4</accession>
<dbReference type="EMBL" id="CM001403">
    <property type="protein sequence ID" value="EHQ30440.1"/>
    <property type="molecule type" value="Genomic_DNA"/>
</dbReference>
<organism evidence="7 8">
    <name type="scientific">Mucilaginibacter paludis DSM 18603</name>
    <dbReference type="NCBI Taxonomy" id="714943"/>
    <lineage>
        <taxon>Bacteria</taxon>
        <taxon>Pseudomonadati</taxon>
        <taxon>Bacteroidota</taxon>
        <taxon>Sphingobacteriia</taxon>
        <taxon>Sphingobacteriales</taxon>
        <taxon>Sphingobacteriaceae</taxon>
        <taxon>Mucilaginibacter</taxon>
    </lineage>
</organism>
<dbReference type="AlphaFoldDB" id="H1Y7V4"/>
<dbReference type="GO" id="GO:0005506">
    <property type="term" value="F:iron ion binding"/>
    <property type="evidence" value="ECO:0007669"/>
    <property type="project" value="InterPro"/>
</dbReference>
<evidence type="ECO:0000259" key="6">
    <source>
        <dbReference type="PROSITE" id="PS50903"/>
    </source>
</evidence>
<dbReference type="SUPFAM" id="SSF57802">
    <property type="entry name" value="Rubredoxin-like"/>
    <property type="match status" value="1"/>
</dbReference>
<evidence type="ECO:0000313" key="7">
    <source>
        <dbReference type="EMBL" id="EHQ30440.1"/>
    </source>
</evidence>
<dbReference type="InterPro" id="IPR050526">
    <property type="entry name" value="Rubredoxin_ET"/>
</dbReference>
<keyword evidence="5" id="KW-0408">Iron</keyword>
<dbReference type="eggNOG" id="COG0155">
    <property type="taxonomic scope" value="Bacteria"/>
</dbReference>
<dbReference type="Pfam" id="PF03460">
    <property type="entry name" value="NIR_SIR_ferr"/>
    <property type="match status" value="1"/>
</dbReference>
<dbReference type="PANTHER" id="PTHR47627:SF1">
    <property type="entry name" value="RUBREDOXIN-1-RELATED"/>
    <property type="match status" value="1"/>
</dbReference>
<evidence type="ECO:0000256" key="2">
    <source>
        <dbReference type="ARBA" id="ARBA00022448"/>
    </source>
</evidence>
<dbReference type="STRING" id="714943.Mucpa_6387"/>
<keyword evidence="2" id="KW-0813">Transport</keyword>
<evidence type="ECO:0000256" key="3">
    <source>
        <dbReference type="ARBA" id="ARBA00022723"/>
    </source>
</evidence>
<evidence type="ECO:0000313" key="8">
    <source>
        <dbReference type="Proteomes" id="UP000002774"/>
    </source>
</evidence>
<name>H1Y7V4_9SPHI</name>
<keyword evidence="4" id="KW-0249">Electron transport</keyword>
<keyword evidence="8" id="KW-1185">Reference proteome</keyword>
<dbReference type="InterPro" id="IPR024935">
    <property type="entry name" value="Rubredoxin_dom"/>
</dbReference>
<dbReference type="Gene3D" id="2.20.28.10">
    <property type="match status" value="1"/>
</dbReference>
<dbReference type="PANTHER" id="PTHR47627">
    <property type="entry name" value="RUBREDOXIN"/>
    <property type="match status" value="1"/>
</dbReference>
<dbReference type="GO" id="GO:0016491">
    <property type="term" value="F:oxidoreductase activity"/>
    <property type="evidence" value="ECO:0007669"/>
    <property type="project" value="InterPro"/>
</dbReference>
<reference evidence="7" key="1">
    <citation type="submission" date="2011-09" db="EMBL/GenBank/DDBJ databases">
        <title>The permanent draft genome of Mucilaginibacter paludis DSM 18603.</title>
        <authorList>
            <consortium name="US DOE Joint Genome Institute (JGI-PGF)"/>
            <person name="Lucas S."/>
            <person name="Han J."/>
            <person name="Lapidus A."/>
            <person name="Bruce D."/>
            <person name="Goodwin L."/>
            <person name="Pitluck S."/>
            <person name="Peters L."/>
            <person name="Kyrpides N."/>
            <person name="Mavromatis K."/>
            <person name="Ivanova N."/>
            <person name="Mikhailova N."/>
            <person name="Held B."/>
            <person name="Detter J.C."/>
            <person name="Tapia R."/>
            <person name="Han C."/>
            <person name="Land M."/>
            <person name="Hauser L."/>
            <person name="Markowitz V."/>
            <person name="Cheng J.-F."/>
            <person name="Hugenholtz P."/>
            <person name="Woyke T."/>
            <person name="Wu D."/>
            <person name="Tindall B."/>
            <person name="Brambilla E."/>
            <person name="Klenk H.-P."/>
            <person name="Eisen J.A."/>
        </authorList>
    </citation>
    <scope>NUCLEOTIDE SEQUENCE [LARGE SCALE GENOMIC DNA]</scope>
    <source>
        <strain evidence="7">DSM 18603</strain>
    </source>
</reference>
<dbReference type="PROSITE" id="PS50903">
    <property type="entry name" value="RUBREDOXIN_LIKE"/>
    <property type="match status" value="1"/>
</dbReference>
<feature type="domain" description="Rubredoxin-like" evidence="6">
    <location>
        <begin position="426"/>
        <end position="476"/>
    </location>
</feature>
<proteinExistence type="predicted"/>
<keyword evidence="3" id="KW-0479">Metal-binding</keyword>
<dbReference type="Pfam" id="PF00301">
    <property type="entry name" value="Rubredoxin"/>
    <property type="match status" value="1"/>
</dbReference>
<dbReference type="GO" id="GO:0043448">
    <property type="term" value="P:alkane catabolic process"/>
    <property type="evidence" value="ECO:0007669"/>
    <property type="project" value="TreeGrafter"/>
</dbReference>
<evidence type="ECO:0000256" key="4">
    <source>
        <dbReference type="ARBA" id="ARBA00022982"/>
    </source>
</evidence>
<protein>
    <submittedName>
        <fullName evidence="7">Rubredoxin-type Fe(Cys)4 protein</fullName>
    </submittedName>
</protein>
<dbReference type="HOGENOM" id="CLU_563563_0_0_10"/>
<dbReference type="InterPro" id="IPR024934">
    <property type="entry name" value="Rubredoxin-like_dom"/>
</dbReference>
<evidence type="ECO:0000256" key="5">
    <source>
        <dbReference type="ARBA" id="ARBA00023004"/>
    </source>
</evidence>
<dbReference type="CDD" id="cd00730">
    <property type="entry name" value="rubredoxin"/>
    <property type="match status" value="1"/>
</dbReference>
<comment type="cofactor">
    <cofactor evidence="1">
        <name>Fe(3+)</name>
        <dbReference type="ChEBI" id="CHEBI:29034"/>
    </cofactor>
</comment>
<dbReference type="RefSeq" id="WP_008512182.1">
    <property type="nucleotide sequence ID" value="NZ_CM001403.1"/>
</dbReference>
<dbReference type="OrthoDB" id="9758182at2"/>
<gene>
    <name evidence="7" type="ORF">Mucpa_6387</name>
</gene>
<sequence length="480" mass="55485">MQNSNQHLIKINLPGGVISAGDFYEILIIAQKAGAQHIRFGNRQQLYFTIVAEQLEDMELDMLSAEIDYEIDGDLYPNILSSYIADYLFNQDNWLKEGVYKDVFSLFSHRPKLKINVVDSNQTFVPFFTGHLNFISSDVSNYWYLYVRYPQTNTLYCWPSLIYSDDIAGLCKVIEETIDANAGLFYAEPGANSELFYQLVNQRAGLVVQQINQPLQIPEFHLPYYEGINRQGNKYWLGIYRRDELFAIEFLKELCHCCMQTRLGQLYVSPWKSILIKNIDLADRDIWGNLLNQHRMNVRHASNELNWQVEDLCDEGLALKRQLVREFEEADIRTYRLSFAVKVKPAAVPFAAIVIQKQVNGLFDILHQPDFNPNLNGLIPYRESVIAAELSRYLIQLCNHFYETCSHHQNTLPPLQPGQLTPPVVKQVYQCQSCQTVYDEQYGDDWNNIAPGVKFEDISNYRCSTCDAPKQNFVPAHLNQ</sequence>
<dbReference type="InterPro" id="IPR005117">
    <property type="entry name" value="NiRdtase/SiRdtase_haem-b_fer"/>
</dbReference>
<evidence type="ECO:0000256" key="1">
    <source>
        <dbReference type="ARBA" id="ARBA00001965"/>
    </source>
</evidence>
<dbReference type="GO" id="GO:0009055">
    <property type="term" value="F:electron transfer activity"/>
    <property type="evidence" value="ECO:0007669"/>
    <property type="project" value="TreeGrafter"/>
</dbReference>